<feature type="coiled-coil region" evidence="1">
    <location>
        <begin position="14"/>
        <end position="41"/>
    </location>
</feature>
<dbReference type="AlphaFoldDB" id="A0A6J6DNI0"/>
<dbReference type="EMBL" id="CAEZTI010000114">
    <property type="protein sequence ID" value="CAB4565691.1"/>
    <property type="molecule type" value="Genomic_DNA"/>
</dbReference>
<evidence type="ECO:0000256" key="1">
    <source>
        <dbReference type="SAM" id="Coils"/>
    </source>
</evidence>
<dbReference type="PANTHER" id="PTHR41259:SF1">
    <property type="entry name" value="DOUBLE-STRAND BREAK REPAIR RAD50 ATPASE, PUTATIVE-RELATED"/>
    <property type="match status" value="1"/>
</dbReference>
<reference evidence="2" key="1">
    <citation type="submission" date="2020-05" db="EMBL/GenBank/DDBJ databases">
        <authorList>
            <person name="Chiriac C."/>
            <person name="Salcher M."/>
            <person name="Ghai R."/>
            <person name="Kavagutti S V."/>
        </authorList>
    </citation>
    <scope>NUCLEOTIDE SEQUENCE</scope>
</reference>
<dbReference type="PANTHER" id="PTHR41259">
    <property type="entry name" value="DOUBLE-STRAND BREAK REPAIR RAD50 ATPASE, PUTATIVE-RELATED"/>
    <property type="match status" value="1"/>
</dbReference>
<accession>A0A6J6DNI0</accession>
<dbReference type="Gene3D" id="3.40.50.300">
    <property type="entry name" value="P-loop containing nucleotide triphosphate hydrolases"/>
    <property type="match status" value="1"/>
</dbReference>
<gene>
    <name evidence="2" type="ORF">UFOPK1619_00649</name>
</gene>
<dbReference type="InterPro" id="IPR027417">
    <property type="entry name" value="P-loop_NTPase"/>
</dbReference>
<proteinExistence type="predicted"/>
<name>A0A6J6DNI0_9ZZZZ</name>
<organism evidence="2">
    <name type="scientific">freshwater metagenome</name>
    <dbReference type="NCBI Taxonomy" id="449393"/>
    <lineage>
        <taxon>unclassified sequences</taxon>
        <taxon>metagenomes</taxon>
        <taxon>ecological metagenomes</taxon>
    </lineage>
</organism>
<dbReference type="SUPFAM" id="SSF52540">
    <property type="entry name" value="P-loop containing nucleoside triphosphate hydrolases"/>
    <property type="match status" value="1"/>
</dbReference>
<protein>
    <submittedName>
        <fullName evidence="2">Unannotated protein</fullName>
    </submittedName>
</protein>
<keyword evidence="1" id="KW-0175">Coiled coil</keyword>
<evidence type="ECO:0000313" key="2">
    <source>
        <dbReference type="EMBL" id="CAB4565691.1"/>
    </source>
</evidence>
<sequence>MVHIKKVTDKLSDLRTARKLHEDAETKVQNQSQQLSEIRTAVIALVKNIGIVKTVEELPSKESIQSLVDRLTQDFEEQEGWRQDILDLDRLLEDKSGDSVLFQQLLALTSEERDERRRTVLQEKSVLAQEVEEIESQIRADQATADSLATSHRINDLNLSIGETKEQIREAQLMFARLNLLASKMESLAIARAEATKPELHKRVQEMVVAVAADWNSIDLTGEHPVVTYKNAVEVEDTFLSEGGRTLLYTAMRIAIMQQEAQDPKAAALPLLCDDPLLHLDDERTVQAFRMMRDQAEGHQIIYFTCKTEIRDLAEEMQIPVIDI</sequence>